<reference evidence="1 2" key="1">
    <citation type="submission" date="2018-07" db="EMBL/GenBank/DDBJ databases">
        <authorList>
            <consortium name="GenomeTrakr network: Whole genome sequencing for foodborne pathogen traceback"/>
        </authorList>
    </citation>
    <scope>NUCLEOTIDE SEQUENCE [LARGE SCALE GENOMIC DNA]</scope>
    <source>
        <strain evidence="1 2">CFSAN002851</strain>
    </source>
</reference>
<sequence length="61" mass="6689">MTMSRITDESLNQLIAIESLASDNASYDNCQADSIYHSDVVSALEELQQRRKADTQQGGAV</sequence>
<proteinExistence type="predicted"/>
<name>A0A5U3ESP5_SALET</name>
<dbReference type="EMBL" id="AAGLPX010000017">
    <property type="protein sequence ID" value="EBP3999207.1"/>
    <property type="molecule type" value="Genomic_DNA"/>
</dbReference>
<gene>
    <name evidence="1" type="ORF">S301_11145</name>
</gene>
<comment type="caution">
    <text evidence="1">The sequence shown here is derived from an EMBL/GenBank/DDBJ whole genome shotgun (WGS) entry which is preliminary data.</text>
</comment>
<evidence type="ECO:0000313" key="2">
    <source>
        <dbReference type="Proteomes" id="UP000839575"/>
    </source>
</evidence>
<organism evidence="1 2">
    <name type="scientific">Salmonella enterica I</name>
    <dbReference type="NCBI Taxonomy" id="59201"/>
    <lineage>
        <taxon>Bacteria</taxon>
        <taxon>Pseudomonadati</taxon>
        <taxon>Pseudomonadota</taxon>
        <taxon>Gammaproteobacteria</taxon>
        <taxon>Enterobacterales</taxon>
        <taxon>Enterobacteriaceae</taxon>
        <taxon>Salmonella</taxon>
    </lineage>
</organism>
<protein>
    <submittedName>
        <fullName evidence="1">Uncharacterized protein</fullName>
    </submittedName>
</protein>
<dbReference type="Proteomes" id="UP000839575">
    <property type="component" value="Unassembled WGS sequence"/>
</dbReference>
<dbReference type="AlphaFoldDB" id="A0A5U3ESP5"/>
<evidence type="ECO:0000313" key="1">
    <source>
        <dbReference type="EMBL" id="EBP3999207.1"/>
    </source>
</evidence>
<accession>A0A5U3ESP5</accession>